<keyword evidence="1" id="KW-0678">Repressor</keyword>
<dbReference type="eggNOG" id="COG4453">
    <property type="taxonomic scope" value="Bacteria"/>
</dbReference>
<protein>
    <recommendedName>
        <fullName evidence="9">CopG family transcriptional regulator</fullName>
    </recommendedName>
</protein>
<comment type="caution">
    <text evidence="7">The sequence shown here is derived from an EMBL/GenBank/DDBJ whole genome shotgun (WGS) entry which is preliminary data.</text>
</comment>
<dbReference type="GO" id="GO:0006355">
    <property type="term" value="P:regulation of DNA-templated transcription"/>
    <property type="evidence" value="ECO:0007669"/>
    <property type="project" value="InterPro"/>
</dbReference>
<gene>
    <name evidence="7" type="ORF">L485_21680</name>
</gene>
<organism evidence="7 8">
    <name type="scientific">Sphingobium baderi LL03</name>
    <dbReference type="NCBI Taxonomy" id="1114964"/>
    <lineage>
        <taxon>Bacteria</taxon>
        <taxon>Pseudomonadati</taxon>
        <taxon>Pseudomonadota</taxon>
        <taxon>Alphaproteobacteria</taxon>
        <taxon>Sphingomonadales</taxon>
        <taxon>Sphingomonadaceae</taxon>
        <taxon>Sphingobium</taxon>
    </lineage>
</organism>
<dbReference type="InterPro" id="IPR010985">
    <property type="entry name" value="Ribbon_hlx_hlx"/>
</dbReference>
<dbReference type="SUPFAM" id="SSF47598">
    <property type="entry name" value="Ribbon-helix-helix"/>
    <property type="match status" value="1"/>
</dbReference>
<name>T0GBR9_9SPHN</name>
<evidence type="ECO:0000256" key="3">
    <source>
        <dbReference type="ARBA" id="ARBA00023015"/>
    </source>
</evidence>
<evidence type="ECO:0000256" key="1">
    <source>
        <dbReference type="ARBA" id="ARBA00022491"/>
    </source>
</evidence>
<dbReference type="Gene3D" id="1.20.5.780">
    <property type="entry name" value="Single helix bin"/>
    <property type="match status" value="1"/>
</dbReference>
<evidence type="ECO:0000313" key="8">
    <source>
        <dbReference type="Proteomes" id="UP000015524"/>
    </source>
</evidence>
<dbReference type="EMBL" id="ATIB01000087">
    <property type="protein sequence ID" value="EQA97477.1"/>
    <property type="molecule type" value="Genomic_DNA"/>
</dbReference>
<dbReference type="AlphaFoldDB" id="T0GBR9"/>
<keyword evidence="3" id="KW-0805">Transcription regulation</keyword>
<dbReference type="PATRIC" id="fig|1114964.3.peg.4246"/>
<keyword evidence="4" id="KW-0238">DNA-binding</keyword>
<dbReference type="GO" id="GO:0003677">
    <property type="term" value="F:DNA binding"/>
    <property type="evidence" value="ECO:0007669"/>
    <property type="project" value="UniProtKB-KW"/>
</dbReference>
<evidence type="ECO:0000313" key="7">
    <source>
        <dbReference type="EMBL" id="EQA97477.1"/>
    </source>
</evidence>
<keyword evidence="5" id="KW-0804">Transcription</keyword>
<evidence type="ECO:0000256" key="6">
    <source>
        <dbReference type="ARBA" id="ARBA00049988"/>
    </source>
</evidence>
<keyword evidence="2" id="KW-1277">Toxin-antitoxin system</keyword>
<dbReference type="PANTHER" id="PTHR35401">
    <property type="entry name" value="COPG FAMILY HELIX-TURN-HELIX PROTEIN-RELATED-RELATED"/>
    <property type="match status" value="1"/>
</dbReference>
<dbReference type="PANTHER" id="PTHR35401:SF1">
    <property type="entry name" value="CYTOPLASMIC PROTEIN"/>
    <property type="match status" value="1"/>
</dbReference>
<dbReference type="Pfam" id="PF08681">
    <property type="entry name" value="TacA1"/>
    <property type="match status" value="1"/>
</dbReference>
<evidence type="ECO:0000256" key="4">
    <source>
        <dbReference type="ARBA" id="ARBA00023125"/>
    </source>
</evidence>
<sequence>MLVGKENVIDMPTDRANLKAVNLRIREDTRALIDKAANIKGRSRADFMIEAARRAAEEAILDQRVVMVSRESYDHFWAALDRPPEANEKLRNLMRTKAPWDQ</sequence>
<reference evidence="7 8" key="1">
    <citation type="journal article" date="2013" name="Genome Announc.">
        <title>Draft Genome Sequence of a Hexachlorocyclohexane-Degrading Bacterium, Sphingobium baderi Strain LL03T.</title>
        <authorList>
            <person name="Kaur J."/>
            <person name="Verma H."/>
            <person name="Tripathi C."/>
            <person name="Khurana J.P."/>
            <person name="Lal R."/>
        </authorList>
    </citation>
    <scope>NUCLEOTIDE SEQUENCE [LARGE SCALE GENOMIC DNA]</scope>
    <source>
        <strain evidence="7 8">LL03</strain>
    </source>
</reference>
<dbReference type="Proteomes" id="UP000015524">
    <property type="component" value="Unassembled WGS sequence"/>
</dbReference>
<evidence type="ECO:0000256" key="5">
    <source>
        <dbReference type="ARBA" id="ARBA00023163"/>
    </source>
</evidence>
<comment type="similarity">
    <text evidence="6">Belongs to the TacA antitoxin family.</text>
</comment>
<dbReference type="InterPro" id="IPR014795">
    <property type="entry name" value="TacA_1-like"/>
</dbReference>
<evidence type="ECO:0000256" key="2">
    <source>
        <dbReference type="ARBA" id="ARBA00022649"/>
    </source>
</evidence>
<proteinExistence type="inferred from homology"/>
<evidence type="ECO:0008006" key="9">
    <source>
        <dbReference type="Google" id="ProtNLM"/>
    </source>
</evidence>
<keyword evidence="8" id="KW-1185">Reference proteome</keyword>
<accession>T0GBR9</accession>